<dbReference type="Proteomes" id="UP000294619">
    <property type="component" value="Unassembled WGS sequence"/>
</dbReference>
<organism evidence="1 2">
    <name type="scientific">Testudinibacter aquarius</name>
    <dbReference type="NCBI Taxonomy" id="1524974"/>
    <lineage>
        <taxon>Bacteria</taxon>
        <taxon>Pseudomonadati</taxon>
        <taxon>Pseudomonadota</taxon>
        <taxon>Gammaproteobacteria</taxon>
        <taxon>Pasteurellales</taxon>
        <taxon>Pasteurellaceae</taxon>
        <taxon>Testudinibacter</taxon>
    </lineage>
</organism>
<accession>A0A4R3YAT5</accession>
<dbReference type="EMBL" id="SMCP01000003">
    <property type="protein sequence ID" value="TCV88872.1"/>
    <property type="molecule type" value="Genomic_DNA"/>
</dbReference>
<dbReference type="AlphaFoldDB" id="A0A4R3YAT5"/>
<evidence type="ECO:0000313" key="1">
    <source>
        <dbReference type="EMBL" id="TCV88872.1"/>
    </source>
</evidence>
<dbReference type="RefSeq" id="WP_157330475.1">
    <property type="nucleotide sequence ID" value="NZ_LEKL01000025.1"/>
</dbReference>
<evidence type="ECO:0000313" key="2">
    <source>
        <dbReference type="Proteomes" id="UP000294619"/>
    </source>
</evidence>
<name>A0A4R3YAT5_9PAST</name>
<gene>
    <name evidence="1" type="ORF">EDC16_103227</name>
</gene>
<proteinExistence type="predicted"/>
<protein>
    <submittedName>
        <fullName evidence="1">Uncharacterized protein</fullName>
    </submittedName>
</protein>
<comment type="caution">
    <text evidence="1">The sequence shown here is derived from an EMBL/GenBank/DDBJ whole genome shotgun (WGS) entry which is preliminary data.</text>
</comment>
<sequence>MEVETTEYKKFVAERVKKSNEDIKNGRLFTSEEFYERAMSAIANSLSSRSTTD</sequence>
<reference evidence="1 2" key="1">
    <citation type="submission" date="2019-03" db="EMBL/GenBank/DDBJ databases">
        <title>Genomic Encyclopedia of Type Strains, Phase IV (KMG-IV): sequencing the most valuable type-strain genomes for metagenomic binning, comparative biology and taxonomic classification.</title>
        <authorList>
            <person name="Goeker M."/>
        </authorList>
    </citation>
    <scope>NUCLEOTIDE SEQUENCE [LARGE SCALE GENOMIC DNA]</scope>
    <source>
        <strain evidence="1 2">DSM 28140</strain>
    </source>
</reference>